<comment type="caution">
    <text evidence="9">The sequence shown here is derived from an EMBL/GenBank/DDBJ whole genome shotgun (WGS) entry which is preliminary data.</text>
</comment>
<evidence type="ECO:0000256" key="2">
    <source>
        <dbReference type="ARBA" id="ARBA00022676"/>
    </source>
</evidence>
<dbReference type="SUPFAM" id="SSF53448">
    <property type="entry name" value="Nucleotide-diphospho-sugar transferases"/>
    <property type="match status" value="1"/>
</dbReference>
<sequence>MRGAEESRAEGGARSRAGLETSHPGSSRRFHALEAARVVRALPQEFVALAAGGVAPGALLAALADADHAGCEPFDALLASGLLPERDLVGRLARGLGVALYVPELAPPAPIDAETFANAMRTGTLALSDADARQVIVVAARGVSVASLARLSALHAAEGGRVALLGPADFADLAVACAGRALAEAASTGPALVAPELTVAHGMPRINARARTLLFIVAASLVVAAFVSPLVFAACASAVGGLFFVMNAFRLAIALTPALPERPLLFRSEQSLPIYTVLVALVREAAIVPDLLDALERLDYPAAKLDIKLLVEADDRETLGALEGRPPRAGIEVLKLPAGGPQTKPRALNAGLMAARGRFLTVFDAEDRPEPDQLRRALDAFGTSPETVACVQARLAIDNHGDGWLARQFRIEYAALFDVVVPALAALDLPIPLGGTSNHFRTAALRTVGGWDAGNVTEDADLGLRLARRGWSTRAVDSVTWEEAPATPGLWIRQRTRWMKGYMVTAVVHGRRSGDLARRLGVRRFIAAHLVVGGVAATALAYPAVVAGLLVALCTGALLAPSASLAEQTLATFHVTNLLAGYAVGLACGWIGVDRRGPSSLAVDLLTMPIYWLLVGVAAWRALGQILFDSATHWEKTAHGLSSRRASGVQR</sequence>
<evidence type="ECO:0000256" key="8">
    <source>
        <dbReference type="SAM" id="Phobius"/>
    </source>
</evidence>
<evidence type="ECO:0000256" key="5">
    <source>
        <dbReference type="ARBA" id="ARBA00022989"/>
    </source>
</evidence>
<comment type="subcellular location">
    <subcellularLocation>
        <location evidence="1">Membrane</location>
        <topology evidence="1">Multi-pass membrane protein</topology>
    </subcellularLocation>
</comment>
<dbReference type="Proteomes" id="UP001143400">
    <property type="component" value="Unassembled WGS sequence"/>
</dbReference>
<dbReference type="EMBL" id="BSFF01000001">
    <property type="protein sequence ID" value="GLK54099.1"/>
    <property type="molecule type" value="Genomic_DNA"/>
</dbReference>
<feature type="transmembrane region" description="Helical" evidence="8">
    <location>
        <begin position="213"/>
        <end position="232"/>
    </location>
</feature>
<keyword evidence="4 8" id="KW-0812">Transmembrane</keyword>
<evidence type="ECO:0008006" key="11">
    <source>
        <dbReference type="Google" id="ProtNLM"/>
    </source>
</evidence>
<evidence type="ECO:0000256" key="6">
    <source>
        <dbReference type="ARBA" id="ARBA00023136"/>
    </source>
</evidence>
<dbReference type="Pfam" id="PF13641">
    <property type="entry name" value="Glyco_tranf_2_3"/>
    <property type="match status" value="1"/>
</dbReference>
<feature type="transmembrane region" description="Helical" evidence="8">
    <location>
        <begin position="238"/>
        <end position="259"/>
    </location>
</feature>
<keyword evidence="2" id="KW-0328">Glycosyltransferase</keyword>
<feature type="transmembrane region" description="Helical" evidence="8">
    <location>
        <begin position="605"/>
        <end position="623"/>
    </location>
</feature>
<accession>A0A9W6IRL7</accession>
<keyword evidence="5 8" id="KW-1133">Transmembrane helix</keyword>
<keyword evidence="3" id="KW-0808">Transferase</keyword>
<evidence type="ECO:0000256" key="7">
    <source>
        <dbReference type="SAM" id="MobiDB-lite"/>
    </source>
</evidence>
<reference evidence="9" key="2">
    <citation type="submission" date="2023-01" db="EMBL/GenBank/DDBJ databases">
        <authorList>
            <person name="Sun Q."/>
            <person name="Evtushenko L."/>
        </authorList>
    </citation>
    <scope>NUCLEOTIDE SEQUENCE</scope>
    <source>
        <strain evidence="9">VKM B-1606</strain>
    </source>
</reference>
<dbReference type="PANTHER" id="PTHR43867">
    <property type="entry name" value="CELLULOSE SYNTHASE CATALYTIC SUBUNIT A [UDP-FORMING]"/>
    <property type="match status" value="1"/>
</dbReference>
<keyword evidence="6 8" id="KW-0472">Membrane</keyword>
<dbReference type="Gene3D" id="3.90.550.10">
    <property type="entry name" value="Spore Coat Polysaccharide Biosynthesis Protein SpsA, Chain A"/>
    <property type="match status" value="1"/>
</dbReference>
<name>A0A9W6IRL7_9HYPH</name>
<feature type="transmembrane region" description="Helical" evidence="8">
    <location>
        <begin position="571"/>
        <end position="593"/>
    </location>
</feature>
<evidence type="ECO:0000313" key="10">
    <source>
        <dbReference type="Proteomes" id="UP001143400"/>
    </source>
</evidence>
<organism evidence="9 10">
    <name type="scientific">Methylopila capsulata</name>
    <dbReference type="NCBI Taxonomy" id="61654"/>
    <lineage>
        <taxon>Bacteria</taxon>
        <taxon>Pseudomonadati</taxon>
        <taxon>Pseudomonadota</taxon>
        <taxon>Alphaproteobacteria</taxon>
        <taxon>Hyphomicrobiales</taxon>
        <taxon>Methylopilaceae</taxon>
        <taxon>Methylopila</taxon>
    </lineage>
</organism>
<evidence type="ECO:0000313" key="9">
    <source>
        <dbReference type="EMBL" id="GLK54099.1"/>
    </source>
</evidence>
<dbReference type="PANTHER" id="PTHR43867:SF2">
    <property type="entry name" value="CELLULOSE SYNTHASE CATALYTIC SUBUNIT A [UDP-FORMING]"/>
    <property type="match status" value="1"/>
</dbReference>
<dbReference type="InterPro" id="IPR050321">
    <property type="entry name" value="Glycosyltr_2/OpgH_subfam"/>
</dbReference>
<gene>
    <name evidence="9" type="ORF">GCM10008170_01180</name>
</gene>
<dbReference type="GO" id="GO:0016020">
    <property type="term" value="C:membrane"/>
    <property type="evidence" value="ECO:0007669"/>
    <property type="project" value="UniProtKB-SubCell"/>
</dbReference>
<dbReference type="InterPro" id="IPR029044">
    <property type="entry name" value="Nucleotide-diphossugar_trans"/>
</dbReference>
<proteinExistence type="predicted"/>
<feature type="region of interest" description="Disordered" evidence="7">
    <location>
        <begin position="1"/>
        <end position="26"/>
    </location>
</feature>
<protein>
    <recommendedName>
        <fullName evidence="11">Glycosyltransferase</fullName>
    </recommendedName>
</protein>
<evidence type="ECO:0000256" key="1">
    <source>
        <dbReference type="ARBA" id="ARBA00004141"/>
    </source>
</evidence>
<evidence type="ECO:0000256" key="3">
    <source>
        <dbReference type="ARBA" id="ARBA00022679"/>
    </source>
</evidence>
<feature type="compositionally biased region" description="Basic and acidic residues" evidence="7">
    <location>
        <begin position="1"/>
        <end position="13"/>
    </location>
</feature>
<dbReference type="GO" id="GO:0016757">
    <property type="term" value="F:glycosyltransferase activity"/>
    <property type="evidence" value="ECO:0007669"/>
    <property type="project" value="UniProtKB-KW"/>
</dbReference>
<reference evidence="9" key="1">
    <citation type="journal article" date="2014" name="Int. J. Syst. Evol. Microbiol.">
        <title>Complete genome sequence of Corynebacterium casei LMG S-19264T (=DSM 44701T), isolated from a smear-ripened cheese.</title>
        <authorList>
            <consortium name="US DOE Joint Genome Institute (JGI-PGF)"/>
            <person name="Walter F."/>
            <person name="Albersmeier A."/>
            <person name="Kalinowski J."/>
            <person name="Ruckert C."/>
        </authorList>
    </citation>
    <scope>NUCLEOTIDE SEQUENCE</scope>
    <source>
        <strain evidence="9">VKM B-1606</strain>
    </source>
</reference>
<dbReference type="AlphaFoldDB" id="A0A9W6IRL7"/>
<evidence type="ECO:0000256" key="4">
    <source>
        <dbReference type="ARBA" id="ARBA00022692"/>
    </source>
</evidence>
<feature type="transmembrane region" description="Helical" evidence="8">
    <location>
        <begin position="526"/>
        <end position="559"/>
    </location>
</feature>